<dbReference type="EMBL" id="AAXDPX010000010">
    <property type="protein sequence ID" value="EGO6679134.1"/>
    <property type="molecule type" value="Genomic_DNA"/>
</dbReference>
<reference evidence="1" key="1">
    <citation type="submission" date="2020-01" db="EMBL/GenBank/DDBJ databases">
        <authorList>
            <consortium name="GenomeTrakr network: Whole genome sequencing for foodborne pathogen traceback"/>
        </authorList>
    </citation>
    <scope>NUCLEOTIDE SEQUENCE</scope>
    <source>
        <strain evidence="1">PSU-2311</strain>
    </source>
</reference>
<evidence type="ECO:0000313" key="2">
    <source>
        <dbReference type="Proteomes" id="UP000600030"/>
    </source>
</evidence>
<dbReference type="Proteomes" id="UP000600030">
    <property type="component" value="Unassembled WGS sequence"/>
</dbReference>
<organism evidence="1 2">
    <name type="scientific">Escherichia coli</name>
    <dbReference type="NCBI Taxonomy" id="562"/>
    <lineage>
        <taxon>Bacteria</taxon>
        <taxon>Pseudomonadati</taxon>
        <taxon>Pseudomonadota</taxon>
        <taxon>Gammaproteobacteria</taxon>
        <taxon>Enterobacterales</taxon>
        <taxon>Enterobacteriaceae</taxon>
        <taxon>Escherichia</taxon>
    </lineage>
</organism>
<evidence type="ECO:0000313" key="1">
    <source>
        <dbReference type="EMBL" id="EGO6679134.1"/>
    </source>
</evidence>
<name>A0AAN3TSB3_ECOLX</name>
<accession>A0AAN3TSB3</accession>
<dbReference type="RefSeq" id="WP_039020624.1">
    <property type="nucleotide sequence ID" value="NZ_AP027764.1"/>
</dbReference>
<dbReference type="AlphaFoldDB" id="A0AAN3TSB3"/>
<comment type="caution">
    <text evidence="1">The sequence shown here is derived from an EMBL/GenBank/DDBJ whole genome shotgun (WGS) entry which is preliminary data.</text>
</comment>
<gene>
    <name evidence="1" type="ORF">GTP92_12500</name>
</gene>
<proteinExistence type="predicted"/>
<sequence length="255" mass="29619">MQPSPAMQALIEQIYHTFRRYPVPQQFVICCKYCLSQQEQKALRNTSLRAIPYSLINAWNSSPGPDPQNSDEVRYFLPRLLEFVAQGHFDNIHEVFTLRRINLANKAKWRADERAILQRFACQFMVDWVSGDEAVELQYMLEMFFSADIALAPLLDAINSVPGFWSAVSLACLLNRYREGYIRDNQDDIDNAITAQINTWAVNNQDILKERARQAIENPLKQPEQWMEYQTREDDWMIDECLCAMYDASSESSGK</sequence>
<protein>
    <submittedName>
        <fullName evidence="1">Uncharacterized protein</fullName>
    </submittedName>
</protein>